<name>A0A0J8GV15_9ALTE</name>
<protein>
    <recommendedName>
        <fullName evidence="4">NAD/FAD-utilizing enzyme</fullName>
    </recommendedName>
</protein>
<keyword evidence="1" id="KW-1133">Transmembrane helix</keyword>
<accession>A0A0J8GV15</accession>
<reference evidence="2 3" key="1">
    <citation type="submission" date="2015-04" db="EMBL/GenBank/DDBJ databases">
        <title>Draft Genome Sequence of the Novel Agar-Digesting Marine Bacterium Q1.</title>
        <authorList>
            <person name="Li Y."/>
            <person name="Li D."/>
            <person name="Chen G."/>
            <person name="Du Z."/>
        </authorList>
    </citation>
    <scope>NUCLEOTIDE SEQUENCE [LARGE SCALE GENOMIC DNA]</scope>
    <source>
        <strain evidence="2 3">Q1</strain>
    </source>
</reference>
<dbReference type="Proteomes" id="UP000037600">
    <property type="component" value="Unassembled WGS sequence"/>
</dbReference>
<dbReference type="RefSeq" id="WP_048692294.1">
    <property type="nucleotide sequence ID" value="NZ_KQ130490.1"/>
</dbReference>
<feature type="transmembrane region" description="Helical" evidence="1">
    <location>
        <begin position="64"/>
        <end position="82"/>
    </location>
</feature>
<dbReference type="OrthoDB" id="5905880at2"/>
<gene>
    <name evidence="2" type="ORF">XM47_10420</name>
</gene>
<evidence type="ECO:0000313" key="3">
    <source>
        <dbReference type="Proteomes" id="UP000037600"/>
    </source>
</evidence>
<comment type="caution">
    <text evidence="2">The sequence shown here is derived from an EMBL/GenBank/DDBJ whole genome shotgun (WGS) entry which is preliminary data.</text>
</comment>
<evidence type="ECO:0000313" key="2">
    <source>
        <dbReference type="EMBL" id="KMT65144.1"/>
    </source>
</evidence>
<keyword evidence="1" id="KW-0812">Transmembrane</keyword>
<keyword evidence="3" id="KW-1185">Reference proteome</keyword>
<keyword evidence="1" id="KW-0472">Membrane</keyword>
<evidence type="ECO:0000256" key="1">
    <source>
        <dbReference type="SAM" id="Phobius"/>
    </source>
</evidence>
<evidence type="ECO:0008006" key="4">
    <source>
        <dbReference type="Google" id="ProtNLM"/>
    </source>
</evidence>
<feature type="transmembrane region" description="Helical" evidence="1">
    <location>
        <begin position="94"/>
        <end position="114"/>
    </location>
</feature>
<dbReference type="AlphaFoldDB" id="A0A0J8GV15"/>
<dbReference type="STRING" id="1513271.XM47_10420"/>
<proteinExistence type="predicted"/>
<sequence length="174" mass="19408">MSQLQYLVDDLQTGQRIDHDLMDLGLKHSDIHFVASDEKKLKDSNLHSANVFEETDILNSGVKGSILGALTAMCFFALLPGLQPQDWVSSFSNFALVMFAYIGLFAWIGCLIGMNKDNDKITRFKSLLAKGKVLILINTQNDKDDEIIQSLAKTHPEAQLVANRKVVNNPFIEV</sequence>
<dbReference type="EMBL" id="LAZL01000015">
    <property type="protein sequence ID" value="KMT65144.1"/>
    <property type="molecule type" value="Genomic_DNA"/>
</dbReference>
<organism evidence="2 3">
    <name type="scientific">Catenovulum maritimum</name>
    <dbReference type="NCBI Taxonomy" id="1513271"/>
    <lineage>
        <taxon>Bacteria</taxon>
        <taxon>Pseudomonadati</taxon>
        <taxon>Pseudomonadota</taxon>
        <taxon>Gammaproteobacteria</taxon>
        <taxon>Alteromonadales</taxon>
        <taxon>Alteromonadaceae</taxon>
        <taxon>Catenovulum</taxon>
    </lineage>
</organism>